<proteinExistence type="predicted"/>
<evidence type="ECO:0000313" key="2">
    <source>
        <dbReference type="EMBL" id="CAF2188443.1"/>
    </source>
</evidence>
<dbReference type="EMBL" id="CAJNRE010019115">
    <property type="protein sequence ID" value="CAF2188443.1"/>
    <property type="molecule type" value="Genomic_DNA"/>
</dbReference>
<accession>A0A816Z392</accession>
<feature type="region of interest" description="Disordered" evidence="1">
    <location>
        <begin position="8"/>
        <end position="64"/>
    </location>
</feature>
<organism evidence="2 4">
    <name type="scientific">Rotaria magnacalcarata</name>
    <dbReference type="NCBI Taxonomy" id="392030"/>
    <lineage>
        <taxon>Eukaryota</taxon>
        <taxon>Metazoa</taxon>
        <taxon>Spiralia</taxon>
        <taxon>Gnathifera</taxon>
        <taxon>Rotifera</taxon>
        <taxon>Eurotatoria</taxon>
        <taxon>Bdelloidea</taxon>
        <taxon>Philodinida</taxon>
        <taxon>Philodinidae</taxon>
        <taxon>Rotaria</taxon>
    </lineage>
</organism>
<reference evidence="2" key="1">
    <citation type="submission" date="2021-02" db="EMBL/GenBank/DDBJ databases">
        <authorList>
            <person name="Nowell W R."/>
        </authorList>
    </citation>
    <scope>NUCLEOTIDE SEQUENCE</scope>
</reference>
<feature type="non-terminal residue" evidence="2">
    <location>
        <position position="64"/>
    </location>
</feature>
<dbReference type="Proteomes" id="UP000676336">
    <property type="component" value="Unassembled WGS sequence"/>
</dbReference>
<protein>
    <submittedName>
        <fullName evidence="2">Uncharacterized protein</fullName>
    </submittedName>
</protein>
<evidence type="ECO:0000313" key="3">
    <source>
        <dbReference type="EMBL" id="CAF5063495.1"/>
    </source>
</evidence>
<sequence>MLNLFAFKEINEQNESEDETSSVIDTSVSDDEGDSVCSIVMSTTDDNNNSVSLDDTSDLMKNYA</sequence>
<feature type="compositionally biased region" description="Polar residues" evidence="1">
    <location>
        <begin position="40"/>
        <end position="54"/>
    </location>
</feature>
<dbReference type="Proteomes" id="UP000663824">
    <property type="component" value="Unassembled WGS sequence"/>
</dbReference>
<gene>
    <name evidence="2" type="ORF">MBJ925_LOCUS34742</name>
    <name evidence="3" type="ORF">SMN809_LOCUS59897</name>
</gene>
<evidence type="ECO:0000256" key="1">
    <source>
        <dbReference type="SAM" id="MobiDB-lite"/>
    </source>
</evidence>
<dbReference type="AlphaFoldDB" id="A0A816Z392"/>
<name>A0A816Z392_9BILA</name>
<evidence type="ECO:0000313" key="4">
    <source>
        <dbReference type="Proteomes" id="UP000663824"/>
    </source>
</evidence>
<comment type="caution">
    <text evidence="2">The sequence shown here is derived from an EMBL/GenBank/DDBJ whole genome shotgun (WGS) entry which is preliminary data.</text>
</comment>
<dbReference type="EMBL" id="CAJOBI010230565">
    <property type="protein sequence ID" value="CAF5063495.1"/>
    <property type="molecule type" value="Genomic_DNA"/>
</dbReference>